<evidence type="ECO:0000313" key="4">
    <source>
        <dbReference type="Proteomes" id="UP000325313"/>
    </source>
</evidence>
<keyword evidence="3" id="KW-1185">Reference proteome</keyword>
<evidence type="ECO:0000313" key="3">
    <source>
        <dbReference type="Proteomes" id="UP000324748"/>
    </source>
</evidence>
<dbReference type="EMBL" id="VSWC01000171">
    <property type="protein sequence ID" value="KAA1070617.1"/>
    <property type="molecule type" value="Genomic_DNA"/>
</dbReference>
<organism evidence="2 4">
    <name type="scientific">Puccinia graminis f. sp. tritici</name>
    <dbReference type="NCBI Taxonomy" id="56615"/>
    <lineage>
        <taxon>Eukaryota</taxon>
        <taxon>Fungi</taxon>
        <taxon>Dikarya</taxon>
        <taxon>Basidiomycota</taxon>
        <taxon>Pucciniomycotina</taxon>
        <taxon>Pucciniomycetes</taxon>
        <taxon>Pucciniales</taxon>
        <taxon>Pucciniaceae</taxon>
        <taxon>Puccinia</taxon>
    </lineage>
</organism>
<dbReference type="AlphaFoldDB" id="A0A5B0NPB7"/>
<dbReference type="Proteomes" id="UP000324748">
    <property type="component" value="Unassembled WGS sequence"/>
</dbReference>
<evidence type="ECO:0000313" key="1">
    <source>
        <dbReference type="EMBL" id="KAA1070617.1"/>
    </source>
</evidence>
<sequence>MFRVDHELNINNWHADRFHVGRPYPQGEVHVREITNESGFQALYVIQTGTPEINPTNIVLQPQESTKALFDPSFAWVVVSREPINEENYNHIIRLPLTQAREKAGAGDSSQRFSYYHTESPEKSKAILKGLQEGDPSATQGVDNTNKNGFHIIEPM</sequence>
<proteinExistence type="predicted"/>
<dbReference type="Proteomes" id="UP000325313">
    <property type="component" value="Unassembled WGS sequence"/>
</dbReference>
<protein>
    <submittedName>
        <fullName evidence="2">Uncharacterized protein</fullName>
    </submittedName>
</protein>
<name>A0A5B0NPB7_PUCGR</name>
<accession>A0A5B0NPB7</accession>
<gene>
    <name evidence="1" type="ORF">PGT21_018006</name>
    <name evidence="2" type="ORF">PGTUg99_011826</name>
</gene>
<dbReference type="EMBL" id="VDEP01000404">
    <property type="protein sequence ID" value="KAA1089788.1"/>
    <property type="molecule type" value="Genomic_DNA"/>
</dbReference>
<reference evidence="3 4" key="1">
    <citation type="submission" date="2019-05" db="EMBL/GenBank/DDBJ databases">
        <title>Emergence of the Ug99 lineage of the wheat stem rust pathogen through somatic hybridization.</title>
        <authorList>
            <person name="Li F."/>
            <person name="Upadhyaya N.M."/>
            <person name="Sperschneider J."/>
            <person name="Matny O."/>
            <person name="Nguyen-Phuc H."/>
            <person name="Mago R."/>
            <person name="Raley C."/>
            <person name="Miller M.E."/>
            <person name="Silverstein K.A.T."/>
            <person name="Henningsen E."/>
            <person name="Hirsch C.D."/>
            <person name="Visser B."/>
            <person name="Pretorius Z.A."/>
            <person name="Steffenson B.J."/>
            <person name="Schwessinger B."/>
            <person name="Dodds P.N."/>
            <person name="Figueroa M."/>
        </authorList>
    </citation>
    <scope>NUCLEOTIDE SEQUENCE [LARGE SCALE GENOMIC DNA]</scope>
    <source>
        <strain evidence="1">21-0</strain>
        <strain evidence="2 4">Ug99</strain>
    </source>
</reference>
<evidence type="ECO:0000313" key="2">
    <source>
        <dbReference type="EMBL" id="KAA1089788.1"/>
    </source>
</evidence>
<comment type="caution">
    <text evidence="2">The sequence shown here is derived from an EMBL/GenBank/DDBJ whole genome shotgun (WGS) entry which is preliminary data.</text>
</comment>